<dbReference type="EMBL" id="CP007142">
    <property type="protein sequence ID" value="AJQ92851.1"/>
    <property type="molecule type" value="Genomic_DNA"/>
</dbReference>
<protein>
    <submittedName>
        <fullName evidence="1">Uncharacterized protein</fullName>
    </submittedName>
</protein>
<dbReference type="AlphaFoldDB" id="A0A0C5VFB6"/>
<sequence>MQVYYFYDAFLSVYSNLNATVFKNERLGYWTFDEGSLKIDWSLCFKDVYRHEDILNNSLIYKTDNNEFFSVRGDEHFRESQLPVKICSKDDFYYWGYRNEVWIRGYFGNTKKDIKVYNPQSTKILEFYADKFHYADTTGCVFTTKNKLIKLNYDDNTVWELELNERHNVFAVWHEKRLMMVPDATAPDFKVIHLDTGQEIYSWPLVKGLKKFIATADLAYFFMGHVLYVLSYDQNTFNVLNRIEYEPSLEVDKLYLLKKYLVVITQDKHIFVIDREGYLQINKIEVSVLAKQVTIKECNEDGTFLDIGDNDIGCTRIAYATIEELLNSDQLQLTEEFLNCQTFTPEPDLDRPGLRVRVVCESDLDVDTLCRHLPIGLFRAAYEYGTCLGPGYVEDKYELPDFNGTIFVDLSEYTLADREIDLLTAYIEKVHSKIDFDGYGTPDKKRVARVKTNYPGLFDQ</sequence>
<evidence type="ECO:0000313" key="2">
    <source>
        <dbReference type="Proteomes" id="UP000032266"/>
    </source>
</evidence>
<accession>A0A0C5VFB6</accession>
<dbReference type="STRING" id="1445510.YC6258_00801"/>
<reference evidence="1 2" key="1">
    <citation type="submission" date="2014-01" db="EMBL/GenBank/DDBJ databases">
        <title>Full genme sequencing of cellulolytic bacterium Gynuella sunshinyii YC6258T gen. nov., sp. nov.</title>
        <authorList>
            <person name="Khan H."/>
            <person name="Chung E.J."/>
            <person name="Chung Y.R."/>
        </authorList>
    </citation>
    <scope>NUCLEOTIDE SEQUENCE [LARGE SCALE GENOMIC DNA]</scope>
    <source>
        <strain evidence="1 2">YC6258</strain>
    </source>
</reference>
<dbReference type="Proteomes" id="UP000032266">
    <property type="component" value="Chromosome"/>
</dbReference>
<organism evidence="1 2">
    <name type="scientific">Gynuella sunshinyii YC6258</name>
    <dbReference type="NCBI Taxonomy" id="1445510"/>
    <lineage>
        <taxon>Bacteria</taxon>
        <taxon>Pseudomonadati</taxon>
        <taxon>Pseudomonadota</taxon>
        <taxon>Gammaproteobacteria</taxon>
        <taxon>Oceanospirillales</taxon>
        <taxon>Saccharospirillaceae</taxon>
        <taxon>Gynuella</taxon>
    </lineage>
</organism>
<dbReference type="RefSeq" id="WP_044615816.1">
    <property type="nucleotide sequence ID" value="NZ_CP007142.1"/>
</dbReference>
<proteinExistence type="predicted"/>
<dbReference type="OrthoDB" id="983149at2"/>
<keyword evidence="2" id="KW-1185">Reference proteome</keyword>
<name>A0A0C5VFB6_9GAMM</name>
<evidence type="ECO:0000313" key="1">
    <source>
        <dbReference type="EMBL" id="AJQ92851.1"/>
    </source>
</evidence>
<gene>
    <name evidence="1" type="ORF">YC6258_00801</name>
</gene>
<dbReference type="HOGENOM" id="CLU_594167_0_0_6"/>
<dbReference type="InterPro" id="IPR011047">
    <property type="entry name" value="Quinoprotein_ADH-like_sf"/>
</dbReference>
<dbReference type="SUPFAM" id="SSF50998">
    <property type="entry name" value="Quinoprotein alcohol dehydrogenase-like"/>
    <property type="match status" value="1"/>
</dbReference>
<dbReference type="KEGG" id="gsn:YC6258_00801"/>